<sequence length="334" mass="38161">MDQEVFVPAIKGDHREHGLQIVLWGPKQVEHAAKPETLAWVVDHEKNHLGRVWAKEPMRAELHDKYDVEVHQEALHCFRGSFVNGRPLIQPSKLITPCLGNARPRVLYRAVHSGQPYNGVCARNYPDGPHPLLFQIQCQKHMNWKWRGPSPFMSATASFKKAKRMCRLYGRMGFEGTKILHIDTTGPGWGSEQQIWHLETMLAEFGVTVKHSHKEEYLITRSIPLQHVNAQDWDQVTRRWLPFSTITEPEEGWLQHERNKVAARQVAEPDDRKEPGDEADGIKQAAGGSKRKRDDQEGDDEKIAGSPRRKGVRAKGFAPLKDKDRVVVKAEPAW</sequence>
<name>A0ABR1T6P9_9PEZI</name>
<reference evidence="3 4" key="1">
    <citation type="submission" date="2023-01" db="EMBL/GenBank/DDBJ databases">
        <title>Analysis of 21 Apiospora genomes using comparative genomics revels a genus with tremendous synthesis potential of carbohydrate active enzymes and secondary metabolites.</title>
        <authorList>
            <person name="Sorensen T."/>
        </authorList>
    </citation>
    <scope>NUCLEOTIDE SEQUENCE [LARGE SCALE GENOMIC DNA]</scope>
    <source>
        <strain evidence="3 4">CBS 33761</strain>
    </source>
</reference>
<evidence type="ECO:0000256" key="1">
    <source>
        <dbReference type="SAM" id="MobiDB-lite"/>
    </source>
</evidence>
<dbReference type="Proteomes" id="UP001444661">
    <property type="component" value="Unassembled WGS sequence"/>
</dbReference>
<evidence type="ECO:0000313" key="3">
    <source>
        <dbReference type="EMBL" id="KAK8042280.1"/>
    </source>
</evidence>
<evidence type="ECO:0000313" key="4">
    <source>
        <dbReference type="Proteomes" id="UP001444661"/>
    </source>
</evidence>
<feature type="region of interest" description="Disordered" evidence="1">
    <location>
        <begin position="263"/>
        <end position="334"/>
    </location>
</feature>
<accession>A0ABR1T6P9</accession>
<keyword evidence="4" id="KW-1185">Reference proteome</keyword>
<feature type="domain" description="DUF7587" evidence="2">
    <location>
        <begin position="130"/>
        <end position="228"/>
    </location>
</feature>
<dbReference type="InterPro" id="IPR056009">
    <property type="entry name" value="DUF7587"/>
</dbReference>
<comment type="caution">
    <text evidence="3">The sequence shown here is derived from an EMBL/GenBank/DDBJ whole genome shotgun (WGS) entry which is preliminary data.</text>
</comment>
<evidence type="ECO:0000259" key="2">
    <source>
        <dbReference type="Pfam" id="PF24494"/>
    </source>
</evidence>
<dbReference type="EMBL" id="JAQQWK010000005">
    <property type="protein sequence ID" value="KAK8042280.1"/>
    <property type="molecule type" value="Genomic_DNA"/>
</dbReference>
<dbReference type="Pfam" id="PF24494">
    <property type="entry name" value="DUF7587"/>
    <property type="match status" value="1"/>
</dbReference>
<proteinExistence type="predicted"/>
<organism evidence="3 4">
    <name type="scientific">Apiospora rasikravindrae</name>
    <dbReference type="NCBI Taxonomy" id="990691"/>
    <lineage>
        <taxon>Eukaryota</taxon>
        <taxon>Fungi</taxon>
        <taxon>Dikarya</taxon>
        <taxon>Ascomycota</taxon>
        <taxon>Pezizomycotina</taxon>
        <taxon>Sordariomycetes</taxon>
        <taxon>Xylariomycetidae</taxon>
        <taxon>Amphisphaeriales</taxon>
        <taxon>Apiosporaceae</taxon>
        <taxon>Apiospora</taxon>
    </lineage>
</organism>
<feature type="compositionally biased region" description="Basic and acidic residues" evidence="1">
    <location>
        <begin position="267"/>
        <end position="276"/>
    </location>
</feature>
<protein>
    <recommendedName>
        <fullName evidence="2">DUF7587 domain-containing protein</fullName>
    </recommendedName>
</protein>
<gene>
    <name evidence="3" type="ORF">PG993_006803</name>
</gene>